<feature type="compositionally biased region" description="Low complexity" evidence="2">
    <location>
        <begin position="728"/>
        <end position="746"/>
    </location>
</feature>
<feature type="compositionally biased region" description="Basic and acidic residues" evidence="2">
    <location>
        <begin position="297"/>
        <end position="310"/>
    </location>
</feature>
<feature type="region of interest" description="Disordered" evidence="2">
    <location>
        <begin position="89"/>
        <end position="224"/>
    </location>
</feature>
<feature type="compositionally biased region" description="Low complexity" evidence="2">
    <location>
        <begin position="840"/>
        <end position="849"/>
    </location>
</feature>
<comment type="caution">
    <text evidence="3">The sequence shown here is derived from an EMBL/GenBank/DDBJ whole genome shotgun (WGS) entry which is preliminary data.</text>
</comment>
<dbReference type="InterPro" id="IPR029058">
    <property type="entry name" value="AB_hydrolase_fold"/>
</dbReference>
<dbReference type="VEuPathDB" id="TriTrypDB:LpyrH10_18_1080"/>
<feature type="region of interest" description="Disordered" evidence="2">
    <location>
        <begin position="830"/>
        <end position="860"/>
    </location>
</feature>
<reference evidence="3 4" key="1">
    <citation type="submission" date="2015-07" db="EMBL/GenBank/DDBJ databases">
        <title>High-quality genome of monoxenous trypanosomatid Leptomonas pyrrhocoris.</title>
        <authorList>
            <person name="Flegontov P."/>
            <person name="Butenko A."/>
            <person name="Firsov S."/>
            <person name="Vlcek C."/>
            <person name="Logacheva M.D."/>
            <person name="Field M."/>
            <person name="Filatov D."/>
            <person name="Flegontova O."/>
            <person name="Gerasimov E."/>
            <person name="Jackson A.P."/>
            <person name="Kelly S."/>
            <person name="Opperdoes F."/>
            <person name="O'Reilly A."/>
            <person name="Votypka J."/>
            <person name="Yurchenko V."/>
            <person name="Lukes J."/>
        </authorList>
    </citation>
    <scope>NUCLEOTIDE SEQUENCE [LARGE SCALE GENOMIC DNA]</scope>
    <source>
        <strain evidence="3">H10</strain>
    </source>
</reference>
<organism evidence="3 4">
    <name type="scientific">Leptomonas pyrrhocoris</name>
    <name type="common">Firebug parasite</name>
    <dbReference type="NCBI Taxonomy" id="157538"/>
    <lineage>
        <taxon>Eukaryota</taxon>
        <taxon>Discoba</taxon>
        <taxon>Euglenozoa</taxon>
        <taxon>Kinetoplastea</taxon>
        <taxon>Metakinetoplastina</taxon>
        <taxon>Trypanosomatida</taxon>
        <taxon>Trypanosomatidae</taxon>
        <taxon>Leishmaniinae</taxon>
        <taxon>Leptomonas</taxon>
    </lineage>
</organism>
<feature type="compositionally biased region" description="Polar residues" evidence="2">
    <location>
        <begin position="365"/>
        <end position="394"/>
    </location>
</feature>
<evidence type="ECO:0008006" key="5">
    <source>
        <dbReference type="Google" id="ProtNLM"/>
    </source>
</evidence>
<comment type="similarity">
    <text evidence="1">Belongs to the AB hydrolase superfamily. AB hydrolase 4 family.</text>
</comment>
<evidence type="ECO:0000256" key="2">
    <source>
        <dbReference type="SAM" id="MobiDB-lite"/>
    </source>
</evidence>
<dbReference type="PANTHER" id="PTHR10794:SF63">
    <property type="entry name" value="ALPHA_BETA HYDROLASE 1, ISOFORM A"/>
    <property type="match status" value="1"/>
</dbReference>
<name>A0A0M9FVX2_LEPPY</name>
<feature type="compositionally biased region" description="Low complexity" evidence="2">
    <location>
        <begin position="351"/>
        <end position="361"/>
    </location>
</feature>
<dbReference type="AlphaFoldDB" id="A0A0M9FVX2"/>
<dbReference type="GeneID" id="26907667"/>
<feature type="region of interest" description="Disordered" evidence="2">
    <location>
        <begin position="883"/>
        <end position="925"/>
    </location>
</feature>
<evidence type="ECO:0000256" key="1">
    <source>
        <dbReference type="ARBA" id="ARBA00010884"/>
    </source>
</evidence>
<dbReference type="RefSeq" id="XP_015655476.1">
    <property type="nucleotide sequence ID" value="XM_015805999.1"/>
</dbReference>
<gene>
    <name evidence="3" type="ORF">ABB37_07381</name>
</gene>
<dbReference type="Proteomes" id="UP000037923">
    <property type="component" value="Unassembled WGS sequence"/>
</dbReference>
<feature type="region of interest" description="Disordered" evidence="2">
    <location>
        <begin position="724"/>
        <end position="746"/>
    </location>
</feature>
<feature type="compositionally biased region" description="Low complexity" evidence="2">
    <location>
        <begin position="131"/>
        <end position="150"/>
    </location>
</feature>
<proteinExistence type="inferred from homology"/>
<feature type="compositionally biased region" description="Low complexity" evidence="2">
    <location>
        <begin position="894"/>
        <end position="912"/>
    </location>
</feature>
<dbReference type="InterPro" id="IPR050960">
    <property type="entry name" value="AB_hydrolase_4_sf"/>
</dbReference>
<evidence type="ECO:0000313" key="3">
    <source>
        <dbReference type="EMBL" id="KPA77037.1"/>
    </source>
</evidence>
<protein>
    <recommendedName>
        <fullName evidence="5">Serine aminopeptidase S33 domain-containing protein</fullName>
    </recommendedName>
</protein>
<dbReference type="SUPFAM" id="SSF53474">
    <property type="entry name" value="alpha/beta-Hydrolases"/>
    <property type="match status" value="1"/>
</dbReference>
<feature type="region of interest" description="Disordered" evidence="2">
    <location>
        <begin position="958"/>
        <end position="997"/>
    </location>
</feature>
<dbReference type="PANTHER" id="PTHR10794">
    <property type="entry name" value="ABHYDROLASE DOMAIN-CONTAINING PROTEIN"/>
    <property type="match status" value="1"/>
</dbReference>
<dbReference type="OMA" id="HEHTSRV"/>
<dbReference type="Gene3D" id="3.40.50.1820">
    <property type="entry name" value="alpha/beta hydrolase"/>
    <property type="match status" value="1"/>
</dbReference>
<dbReference type="GO" id="GO:0047372">
    <property type="term" value="F:monoacylglycerol lipase activity"/>
    <property type="evidence" value="ECO:0007669"/>
    <property type="project" value="TreeGrafter"/>
</dbReference>
<sequence>MTPYEVAFFIIHCILHICGYWIPCAVGTCVDLLLCRPCRAYEKQKHGFSYHPAREVRLIHNAESAESAVRVFGLMDACASTLEDRQFCSSPVPDTKAATEQAETNKVKAASSTRIQASDGEGASTSAFAQARADGPAPATTATTASGTRTGSEHDGPLRPSASDSAPPTAEELDAPYRSLRFPHPPSSSTGSSAKPATTTSISTAPTAKKALRTPTYRPPSKALRKDIRRCHLRYDAPLYGPHMSTIMGAFRPNHPMQYVREEMRAWDGCYVAMDWCYVEGETPAAYDHEHTSRVRKAGEPVDTAAKEPFGEAPGEAAVSSSSDNEMHQGGGNALADHFQAAKGEQGGGAAAAATEQRTTANVPFEQSPSASLPTHPTSDGTSNQDAQANSSESEFQKLTAGSEAVGVAFIVPGLTSHAQTNYVQHLVHVLHKANLHVCVLTTRGMGDSPPVTTPFLFNGAYTRDIRDCLRQFCSKPALTARFGHPLPLIGIGLSIGGMLLSKYVGEEGIAGADPHLDACLCACAPMDYVMTVEHMNRNGAQRALYQRDMCNSIRNYVLQYAPLQHMPNVDNDWVFVQGNVYRFRRVVHFDEHVVSKSAGYRSVHHYHVDASAMTWLPYTPIPTLVISTADDPVIGHTVMPHRLREMTRDNSRIVYVEPPVGGHLGFLSDPWTELLNKDNWLEVFVRDRVLAACDYWHAVQHRAEDVKLGGDDGGEEMKKIALSSTEAPRPSFPSSSPAVAPSTATPVALPDPSWCTMKVVSAATTQDRASGGNTCSVDGRESQVSGAINSTRVFREGGREELPAVVSGADASSNGEALVTLLSAADEHPARDHDEGRYAPSSQALAADDSADTGLCGKHEPIHDMPVVAPRLALEELNASPFTSPQRGWERNAGGASSSGAVASSTPTSTGQQPVSPYSPPRADRAHQPVLLHVLQRAGRAARSTDAAVLCTSTWHSGRGAADRERRSSVQVDPLLPRHTQQRQPALHGNQREPWR</sequence>
<dbReference type="EMBL" id="LGTL01000018">
    <property type="protein sequence ID" value="KPA77037.1"/>
    <property type="molecule type" value="Genomic_DNA"/>
</dbReference>
<accession>A0A0M9FVX2</accession>
<feature type="compositionally biased region" description="Low complexity" evidence="2">
    <location>
        <begin position="192"/>
        <end position="209"/>
    </location>
</feature>
<evidence type="ECO:0000313" key="4">
    <source>
        <dbReference type="Proteomes" id="UP000037923"/>
    </source>
</evidence>
<feature type="region of interest" description="Disordered" evidence="2">
    <location>
        <begin position="297"/>
        <end position="398"/>
    </location>
</feature>
<keyword evidence="4" id="KW-1185">Reference proteome</keyword>
<dbReference type="GO" id="GO:0034338">
    <property type="term" value="F:short-chain carboxylesterase activity"/>
    <property type="evidence" value="ECO:0007669"/>
    <property type="project" value="TreeGrafter"/>
</dbReference>
<dbReference type="OrthoDB" id="5954035at2759"/>